<evidence type="ECO:0000313" key="5">
    <source>
        <dbReference type="Proteomes" id="UP000599437"/>
    </source>
</evidence>
<feature type="transmembrane region" description="Helical" evidence="2">
    <location>
        <begin position="64"/>
        <end position="84"/>
    </location>
</feature>
<feature type="domain" description="Putative Flp pilus-assembly TadG-like N-terminal" evidence="3">
    <location>
        <begin position="62"/>
        <end position="107"/>
    </location>
</feature>
<dbReference type="EMBL" id="BMVO01000011">
    <property type="protein sequence ID" value="GHB10517.1"/>
    <property type="molecule type" value="Genomic_DNA"/>
</dbReference>
<dbReference type="Proteomes" id="UP000599437">
    <property type="component" value="Unassembled WGS sequence"/>
</dbReference>
<dbReference type="NCBIfam" id="TIGR03816">
    <property type="entry name" value="tadE_like_DECH"/>
    <property type="match status" value="1"/>
</dbReference>
<dbReference type="InterPro" id="IPR028087">
    <property type="entry name" value="Tad_N"/>
</dbReference>
<evidence type="ECO:0000256" key="2">
    <source>
        <dbReference type="SAM" id="Phobius"/>
    </source>
</evidence>
<feature type="region of interest" description="Disordered" evidence="1">
    <location>
        <begin position="1"/>
        <end position="30"/>
    </location>
</feature>
<keyword evidence="2" id="KW-0472">Membrane</keyword>
<name>A0ABQ3DQE8_9ACTN</name>
<keyword evidence="5" id="KW-1185">Reference proteome</keyword>
<proteinExistence type="predicted"/>
<reference evidence="5" key="1">
    <citation type="journal article" date="2019" name="Int. J. Syst. Evol. Microbiol.">
        <title>The Global Catalogue of Microorganisms (GCM) 10K type strain sequencing project: providing services to taxonomists for standard genome sequencing and annotation.</title>
        <authorList>
            <consortium name="The Broad Institute Genomics Platform"/>
            <consortium name="The Broad Institute Genome Sequencing Center for Infectious Disease"/>
            <person name="Wu L."/>
            <person name="Ma J."/>
        </authorList>
    </citation>
    <scope>NUCLEOTIDE SEQUENCE [LARGE SCALE GENOMIC DNA]</scope>
    <source>
        <strain evidence="5">JCM 4737</strain>
    </source>
</reference>
<evidence type="ECO:0000313" key="4">
    <source>
        <dbReference type="EMBL" id="GHB10517.1"/>
    </source>
</evidence>
<accession>A0ABQ3DQE8</accession>
<evidence type="ECO:0000256" key="1">
    <source>
        <dbReference type="SAM" id="MobiDB-lite"/>
    </source>
</evidence>
<dbReference type="InterPro" id="IPR021202">
    <property type="entry name" value="Rv3654c-like"/>
</dbReference>
<feature type="region of interest" description="Disordered" evidence="1">
    <location>
        <begin position="158"/>
        <end position="202"/>
    </location>
</feature>
<protein>
    <recommendedName>
        <fullName evidence="3">Putative Flp pilus-assembly TadG-like N-terminal domain-containing protein</fullName>
    </recommendedName>
</protein>
<comment type="caution">
    <text evidence="4">The sequence shown here is derived from an EMBL/GenBank/DDBJ whole genome shotgun (WGS) entry which is preliminary data.</text>
</comment>
<organism evidence="4 5">
    <name type="scientific">Streptomyces chryseus</name>
    <dbReference type="NCBI Taxonomy" id="68186"/>
    <lineage>
        <taxon>Bacteria</taxon>
        <taxon>Bacillati</taxon>
        <taxon>Actinomycetota</taxon>
        <taxon>Actinomycetes</taxon>
        <taxon>Kitasatosporales</taxon>
        <taxon>Streptomycetaceae</taxon>
        <taxon>Streptomyces</taxon>
    </lineage>
</organism>
<dbReference type="Pfam" id="PF13400">
    <property type="entry name" value="Tad"/>
    <property type="match status" value="1"/>
</dbReference>
<gene>
    <name evidence="4" type="ORF">GCM10010346_37100</name>
</gene>
<keyword evidence="2" id="KW-1133">Transmembrane helix</keyword>
<sequence>MSGTGGGVSGTPGRGAGPGRPAGAERGPGGGGVRAGLLGGRLRGCLGRFARLPGPRARGERGAATVWAVAVVVVLGVVWAGVLAMGQAVVARHRAGGAADLAALAAAGVWIRGETAACGKAAEVAAAQDARLVRCSVRGEVSDVTAEAGTGPFSVAVRARAGPAGPGVEGTTPRGSQRPQGASVHPKGGPVRQERPGPAGLP</sequence>
<evidence type="ECO:0000259" key="3">
    <source>
        <dbReference type="Pfam" id="PF13400"/>
    </source>
</evidence>
<keyword evidence="2" id="KW-0812">Transmembrane</keyword>